<dbReference type="SUPFAM" id="SSF55729">
    <property type="entry name" value="Acyl-CoA N-acyltransferases (Nat)"/>
    <property type="match status" value="1"/>
</dbReference>
<dbReference type="Proteomes" id="UP001149954">
    <property type="component" value="Unassembled WGS sequence"/>
</dbReference>
<dbReference type="OrthoDB" id="2821191at2759"/>
<dbReference type="PROSITE" id="PS51186">
    <property type="entry name" value="GNAT"/>
    <property type="match status" value="1"/>
</dbReference>
<dbReference type="Pfam" id="PF13673">
    <property type="entry name" value="Acetyltransf_10"/>
    <property type="match status" value="1"/>
</dbReference>
<dbReference type="EMBL" id="JAPWDS010000006">
    <property type="protein sequence ID" value="KAJ5494355.1"/>
    <property type="molecule type" value="Genomic_DNA"/>
</dbReference>
<accession>A0A9W9XKN9</accession>
<name>A0A9W9XKN9_9EURO</name>
<evidence type="ECO:0000313" key="2">
    <source>
        <dbReference type="EMBL" id="KAJ5494355.1"/>
    </source>
</evidence>
<reference evidence="2" key="1">
    <citation type="submission" date="2022-12" db="EMBL/GenBank/DDBJ databases">
        <authorList>
            <person name="Petersen C."/>
        </authorList>
    </citation>
    <scope>NUCLEOTIDE SEQUENCE</scope>
    <source>
        <strain evidence="2">IBT 29495</strain>
    </source>
</reference>
<feature type="domain" description="N-acetyltransferase" evidence="1">
    <location>
        <begin position="13"/>
        <end position="204"/>
    </location>
</feature>
<evidence type="ECO:0000313" key="3">
    <source>
        <dbReference type="Proteomes" id="UP001149954"/>
    </source>
</evidence>
<dbReference type="Gene3D" id="3.40.630.30">
    <property type="match status" value="1"/>
</dbReference>
<dbReference type="CDD" id="cd04301">
    <property type="entry name" value="NAT_SF"/>
    <property type="match status" value="1"/>
</dbReference>
<evidence type="ECO:0000259" key="1">
    <source>
        <dbReference type="PROSITE" id="PS51186"/>
    </source>
</evidence>
<sequence length="209" mass="23032">MASNTIHNESHDITIVRATVDEVPAVLDMLDAAVRWLVSQGRVGQWGTSPFSENPRRAEQLKEFATTGHGIWIAVKVTDGTPMDENKSTNSLPETMNREAPRSILGVLAIGEKMPYVPAVPEPELYVRLLVTDRRCAGKGVGKRLLDHAREVANSIGVSLLRVDCYAGDDGKLVQYYESQGFKRVESLNLEGGWPCQVLSQHLHQAKGE</sequence>
<dbReference type="AlphaFoldDB" id="A0A9W9XKN9"/>
<protein>
    <recommendedName>
        <fullName evidence="1">N-acetyltransferase domain-containing protein</fullName>
    </recommendedName>
</protein>
<dbReference type="GO" id="GO:0016747">
    <property type="term" value="F:acyltransferase activity, transferring groups other than amino-acyl groups"/>
    <property type="evidence" value="ECO:0007669"/>
    <property type="project" value="InterPro"/>
</dbReference>
<dbReference type="InterPro" id="IPR000182">
    <property type="entry name" value="GNAT_dom"/>
</dbReference>
<dbReference type="InterPro" id="IPR016181">
    <property type="entry name" value="Acyl_CoA_acyltransferase"/>
</dbReference>
<comment type="caution">
    <text evidence="2">The sequence shown here is derived from an EMBL/GenBank/DDBJ whole genome shotgun (WGS) entry which is preliminary data.</text>
</comment>
<gene>
    <name evidence="2" type="ORF">N7463_010442</name>
</gene>
<reference evidence="2" key="2">
    <citation type="journal article" date="2023" name="IMA Fungus">
        <title>Comparative genomic study of the Penicillium genus elucidates a diverse pangenome and 15 lateral gene transfer events.</title>
        <authorList>
            <person name="Petersen C."/>
            <person name="Sorensen T."/>
            <person name="Nielsen M.R."/>
            <person name="Sondergaard T.E."/>
            <person name="Sorensen J.L."/>
            <person name="Fitzpatrick D.A."/>
            <person name="Frisvad J.C."/>
            <person name="Nielsen K.L."/>
        </authorList>
    </citation>
    <scope>NUCLEOTIDE SEQUENCE</scope>
    <source>
        <strain evidence="2">IBT 29495</strain>
    </source>
</reference>
<keyword evidence="3" id="KW-1185">Reference proteome</keyword>
<organism evidence="2 3">
    <name type="scientific">Penicillium fimorum</name>
    <dbReference type="NCBI Taxonomy" id="1882269"/>
    <lineage>
        <taxon>Eukaryota</taxon>
        <taxon>Fungi</taxon>
        <taxon>Dikarya</taxon>
        <taxon>Ascomycota</taxon>
        <taxon>Pezizomycotina</taxon>
        <taxon>Eurotiomycetes</taxon>
        <taxon>Eurotiomycetidae</taxon>
        <taxon>Eurotiales</taxon>
        <taxon>Aspergillaceae</taxon>
        <taxon>Penicillium</taxon>
    </lineage>
</organism>
<proteinExistence type="predicted"/>